<evidence type="ECO:0000313" key="4">
    <source>
        <dbReference type="EMBL" id="RZS74608.1"/>
    </source>
</evidence>
<dbReference type="InterPro" id="IPR006860">
    <property type="entry name" value="FecR"/>
</dbReference>
<evidence type="ECO:0000259" key="3">
    <source>
        <dbReference type="Pfam" id="PF16344"/>
    </source>
</evidence>
<name>A0A4Q7N363_9BACT</name>
<dbReference type="InterPro" id="IPR012373">
    <property type="entry name" value="Ferrdict_sens_TM"/>
</dbReference>
<reference evidence="4 5" key="1">
    <citation type="submission" date="2019-02" db="EMBL/GenBank/DDBJ databases">
        <title>Genomic Encyclopedia of Type Strains, Phase IV (KMG-IV): sequencing the most valuable type-strain genomes for metagenomic binning, comparative biology and taxonomic classification.</title>
        <authorList>
            <person name="Goeker M."/>
        </authorList>
    </citation>
    <scope>NUCLEOTIDE SEQUENCE [LARGE SCALE GENOMIC DNA]</scope>
    <source>
        <strain evidence="4 5">DSM 18116</strain>
    </source>
</reference>
<sequence length="387" mass="43298">MYRYCSGEPLADEEQSALDNWLLASPANREVMEKLQREDWLQQSMQQWAKMEKEQETDWQSFAGRIGFAEPLETPGIRKMQWTWLKYAAAVLLLLAVGAWLWLSQSEKRSSVTTAPVAVADIKPGKDGALLTLADGSQIRLDSIGNGWQIQENGTTLKMENGKLAYRSGNGSELAYNTISTPNGRQFHVQLPDGSHVWLNAASSLTYPTSFNGNKRQVQITGEVYFDVAPNPKQPFMVQVDASTSVEVLGTVFNVNAYANETVMRTTLVEGSIRIKAGQEQVLLQPGQQALYQQGKSTGIRIVEADTEQELAWKNGFFNFNNEDIPAFLRQLERWYDIHVIIDGTIPSMKFKGGLDRNTSLSEILKVLSKLNIPYRLEGKTLSVGNK</sequence>
<feature type="domain" description="Protein FecR C-terminal" evidence="3">
    <location>
        <begin position="318"/>
        <end position="382"/>
    </location>
</feature>
<accession>A0A4Q7N363</accession>
<protein>
    <submittedName>
        <fullName evidence="4">FecR family protein</fullName>
    </submittedName>
</protein>
<gene>
    <name evidence="4" type="ORF">EV199_0457</name>
</gene>
<feature type="domain" description="FecR protein" evidence="2">
    <location>
        <begin position="178"/>
        <end position="273"/>
    </location>
</feature>
<dbReference type="PANTHER" id="PTHR30273:SF2">
    <property type="entry name" value="PROTEIN FECR"/>
    <property type="match status" value="1"/>
</dbReference>
<dbReference type="FunFam" id="2.60.120.1440:FF:000001">
    <property type="entry name" value="Putative anti-sigma factor"/>
    <property type="match status" value="1"/>
</dbReference>
<dbReference type="Pfam" id="PF16344">
    <property type="entry name" value="FecR_C"/>
    <property type="match status" value="1"/>
</dbReference>
<evidence type="ECO:0000259" key="2">
    <source>
        <dbReference type="Pfam" id="PF04773"/>
    </source>
</evidence>
<comment type="caution">
    <text evidence="4">The sequence shown here is derived from an EMBL/GenBank/DDBJ whole genome shotgun (WGS) entry which is preliminary data.</text>
</comment>
<dbReference type="GO" id="GO:0016989">
    <property type="term" value="F:sigma factor antagonist activity"/>
    <property type="evidence" value="ECO:0007669"/>
    <property type="project" value="TreeGrafter"/>
</dbReference>
<proteinExistence type="predicted"/>
<dbReference type="Proteomes" id="UP000293874">
    <property type="component" value="Unassembled WGS sequence"/>
</dbReference>
<feature type="transmembrane region" description="Helical" evidence="1">
    <location>
        <begin position="84"/>
        <end position="103"/>
    </location>
</feature>
<keyword evidence="5" id="KW-1185">Reference proteome</keyword>
<keyword evidence="1" id="KW-0472">Membrane</keyword>
<dbReference type="Gene3D" id="2.60.120.1440">
    <property type="match status" value="1"/>
</dbReference>
<dbReference type="InterPro" id="IPR032508">
    <property type="entry name" value="FecR_C"/>
</dbReference>
<dbReference type="EMBL" id="SGXA01000001">
    <property type="protein sequence ID" value="RZS74608.1"/>
    <property type="molecule type" value="Genomic_DNA"/>
</dbReference>
<organism evidence="4 5">
    <name type="scientific">Pseudobacter ginsenosidimutans</name>
    <dbReference type="NCBI Taxonomy" id="661488"/>
    <lineage>
        <taxon>Bacteria</taxon>
        <taxon>Pseudomonadati</taxon>
        <taxon>Bacteroidota</taxon>
        <taxon>Chitinophagia</taxon>
        <taxon>Chitinophagales</taxon>
        <taxon>Chitinophagaceae</taxon>
        <taxon>Pseudobacter</taxon>
    </lineage>
</organism>
<evidence type="ECO:0000313" key="5">
    <source>
        <dbReference type="Proteomes" id="UP000293874"/>
    </source>
</evidence>
<evidence type="ECO:0000256" key="1">
    <source>
        <dbReference type="SAM" id="Phobius"/>
    </source>
</evidence>
<dbReference type="PANTHER" id="PTHR30273">
    <property type="entry name" value="PERIPLASMIC SIGNAL SENSOR AND SIGMA FACTOR ACTIVATOR FECR-RELATED"/>
    <property type="match status" value="1"/>
</dbReference>
<keyword evidence="1" id="KW-0812">Transmembrane</keyword>
<dbReference type="Pfam" id="PF04773">
    <property type="entry name" value="FecR"/>
    <property type="match status" value="1"/>
</dbReference>
<dbReference type="AlphaFoldDB" id="A0A4Q7N363"/>
<keyword evidence="1" id="KW-1133">Transmembrane helix</keyword>
<dbReference type="Gene3D" id="3.55.50.30">
    <property type="match status" value="1"/>
</dbReference>